<evidence type="ECO:0000313" key="2">
    <source>
        <dbReference type="EMBL" id="KAK2947124.1"/>
    </source>
</evidence>
<accession>A0ABQ9X732</accession>
<proteinExistence type="predicted"/>
<feature type="domain" description="Dynein heavy chain linker" evidence="1">
    <location>
        <begin position="12"/>
        <end position="98"/>
    </location>
</feature>
<protein>
    <submittedName>
        <fullName evidence="2">Dynein heavy chain, N-terminal region 2</fullName>
    </submittedName>
</protein>
<keyword evidence="3" id="KW-1185">Reference proteome</keyword>
<dbReference type="Proteomes" id="UP001281761">
    <property type="component" value="Unassembled WGS sequence"/>
</dbReference>
<dbReference type="PANTHER" id="PTHR45703">
    <property type="entry name" value="DYNEIN HEAVY CHAIN"/>
    <property type="match status" value="1"/>
</dbReference>
<reference evidence="2 3" key="1">
    <citation type="journal article" date="2022" name="bioRxiv">
        <title>Genomics of Preaxostyla Flagellates Illuminates Evolutionary Transitions and the Path Towards Mitochondrial Loss.</title>
        <authorList>
            <person name="Novak L.V.F."/>
            <person name="Treitli S.C."/>
            <person name="Pyrih J."/>
            <person name="Halakuc P."/>
            <person name="Pipaliya S.V."/>
            <person name="Vacek V."/>
            <person name="Brzon O."/>
            <person name="Soukal P."/>
            <person name="Eme L."/>
            <person name="Dacks J.B."/>
            <person name="Karnkowska A."/>
            <person name="Elias M."/>
            <person name="Hampl V."/>
        </authorList>
    </citation>
    <scope>NUCLEOTIDE SEQUENCE [LARGE SCALE GENOMIC DNA]</scope>
    <source>
        <strain evidence="2">NAU3</strain>
        <tissue evidence="2">Gut</tissue>
    </source>
</reference>
<comment type="caution">
    <text evidence="2">The sequence shown here is derived from an EMBL/GenBank/DDBJ whole genome shotgun (WGS) entry which is preliminary data.</text>
</comment>
<organism evidence="2 3">
    <name type="scientific">Blattamonas nauphoetae</name>
    <dbReference type="NCBI Taxonomy" id="2049346"/>
    <lineage>
        <taxon>Eukaryota</taxon>
        <taxon>Metamonada</taxon>
        <taxon>Preaxostyla</taxon>
        <taxon>Oxymonadida</taxon>
        <taxon>Blattamonas</taxon>
    </lineage>
</organism>
<dbReference type="InterPro" id="IPR026983">
    <property type="entry name" value="DHC"/>
</dbReference>
<evidence type="ECO:0000313" key="3">
    <source>
        <dbReference type="Proteomes" id="UP001281761"/>
    </source>
</evidence>
<dbReference type="Gene3D" id="1.10.287.2620">
    <property type="match status" value="1"/>
</dbReference>
<evidence type="ECO:0000259" key="1">
    <source>
        <dbReference type="Pfam" id="PF08393"/>
    </source>
</evidence>
<dbReference type="InterPro" id="IPR013602">
    <property type="entry name" value="Dynein_heavy_linker"/>
</dbReference>
<gene>
    <name evidence="2" type="ORF">BLNAU_17976</name>
</gene>
<dbReference type="EMBL" id="JARBJD010000210">
    <property type="protein sequence ID" value="KAK2947124.1"/>
    <property type="molecule type" value="Genomic_DNA"/>
</dbReference>
<dbReference type="PANTHER" id="PTHR45703:SF36">
    <property type="entry name" value="DYNEIN HEAVY CHAIN, CYTOPLASMIC"/>
    <property type="match status" value="1"/>
</dbReference>
<sequence>MRSLSIFFFYTTVVKLLRQNIDDFRPSVSLLNALCVPVMKPRHWKKLFTALGKQWTATLTLGQIMTMNLLQYAPQVMNISATAIGEYGLETQLEKIKKI</sequence>
<dbReference type="Pfam" id="PF08393">
    <property type="entry name" value="DHC_N2"/>
    <property type="match status" value="1"/>
</dbReference>
<name>A0ABQ9X732_9EUKA</name>